<dbReference type="CDD" id="cd16922">
    <property type="entry name" value="HATPase_EvgS-ArcB-TorS-like"/>
    <property type="match status" value="1"/>
</dbReference>
<dbReference type="CDD" id="cd06225">
    <property type="entry name" value="HAMP"/>
    <property type="match status" value="1"/>
</dbReference>
<dbReference type="SUPFAM" id="SSF55874">
    <property type="entry name" value="ATPase domain of HSP90 chaperone/DNA topoisomerase II/histidine kinase"/>
    <property type="match status" value="1"/>
</dbReference>
<dbReference type="SUPFAM" id="SSF103190">
    <property type="entry name" value="Sensory domain-like"/>
    <property type="match status" value="1"/>
</dbReference>
<accession>A0ABR8AI71</accession>
<dbReference type="CDD" id="cd12913">
    <property type="entry name" value="PDC1_MCP_like"/>
    <property type="match status" value="1"/>
</dbReference>
<dbReference type="Pfam" id="PF00512">
    <property type="entry name" value="HisKA"/>
    <property type="match status" value="1"/>
</dbReference>
<dbReference type="Pfam" id="PF02743">
    <property type="entry name" value="dCache_1"/>
    <property type="match status" value="1"/>
</dbReference>
<feature type="coiled-coil region" evidence="13">
    <location>
        <begin position="427"/>
        <end position="454"/>
    </location>
</feature>
<feature type="domain" description="HAMP" evidence="17">
    <location>
        <begin position="369"/>
        <end position="421"/>
    </location>
</feature>
<evidence type="ECO:0000256" key="6">
    <source>
        <dbReference type="ARBA" id="ARBA00022679"/>
    </source>
</evidence>
<dbReference type="Gene3D" id="6.10.340.10">
    <property type="match status" value="1"/>
</dbReference>
<dbReference type="PROSITE" id="PS50885">
    <property type="entry name" value="HAMP"/>
    <property type="match status" value="1"/>
</dbReference>
<dbReference type="InterPro" id="IPR003661">
    <property type="entry name" value="HisK_dim/P_dom"/>
</dbReference>
<keyword evidence="5 12" id="KW-0597">Phosphoprotein</keyword>
<dbReference type="Gene3D" id="3.30.565.10">
    <property type="entry name" value="Histidine kinase-like ATPase, C-terminal domain"/>
    <property type="match status" value="1"/>
</dbReference>
<proteinExistence type="predicted"/>
<keyword evidence="10" id="KW-0902">Two-component regulatory system</keyword>
<evidence type="ECO:0000259" key="16">
    <source>
        <dbReference type="PROSITE" id="PS50110"/>
    </source>
</evidence>
<evidence type="ECO:0000259" key="17">
    <source>
        <dbReference type="PROSITE" id="PS50885"/>
    </source>
</evidence>
<dbReference type="Proteomes" id="UP000658514">
    <property type="component" value="Unassembled WGS sequence"/>
</dbReference>
<comment type="catalytic activity">
    <reaction evidence="1">
        <text>ATP + protein L-histidine = ADP + protein N-phospho-L-histidine.</text>
        <dbReference type="EC" id="2.7.13.3"/>
    </reaction>
</comment>
<dbReference type="InterPro" id="IPR029151">
    <property type="entry name" value="Sensor-like_sf"/>
</dbReference>
<evidence type="ECO:0000256" key="5">
    <source>
        <dbReference type="ARBA" id="ARBA00022553"/>
    </source>
</evidence>
<evidence type="ECO:0000256" key="4">
    <source>
        <dbReference type="ARBA" id="ARBA00022475"/>
    </source>
</evidence>
<feature type="transmembrane region" description="Helical" evidence="14">
    <location>
        <begin position="350"/>
        <end position="371"/>
    </location>
</feature>
<dbReference type="SUPFAM" id="SSF52172">
    <property type="entry name" value="CheY-like"/>
    <property type="match status" value="1"/>
</dbReference>
<reference evidence="18 19" key="1">
    <citation type="journal article" date="2020" name="ISME J.">
        <title>Comparative genomics reveals insights into cyanobacterial evolution and habitat adaptation.</title>
        <authorList>
            <person name="Chen M.Y."/>
            <person name="Teng W.K."/>
            <person name="Zhao L."/>
            <person name="Hu C.X."/>
            <person name="Zhou Y.K."/>
            <person name="Han B.P."/>
            <person name="Song L.R."/>
            <person name="Shu W.S."/>
        </authorList>
    </citation>
    <scope>NUCLEOTIDE SEQUENCE [LARGE SCALE GENOMIC DNA]</scope>
    <source>
        <strain evidence="18 19">FACHB-288</strain>
    </source>
</reference>
<dbReference type="EMBL" id="JACJQH010000063">
    <property type="protein sequence ID" value="MBD2199621.1"/>
    <property type="molecule type" value="Genomic_DNA"/>
</dbReference>
<dbReference type="Pfam" id="PF02518">
    <property type="entry name" value="HATPase_c"/>
    <property type="match status" value="1"/>
</dbReference>
<protein>
    <recommendedName>
        <fullName evidence="3">histidine kinase</fullName>
        <ecNumber evidence="3">2.7.13.3</ecNumber>
    </recommendedName>
</protein>
<dbReference type="SUPFAM" id="SSF158472">
    <property type="entry name" value="HAMP domain-like"/>
    <property type="match status" value="1"/>
</dbReference>
<dbReference type="InterPro" id="IPR036097">
    <property type="entry name" value="HisK_dim/P_sf"/>
</dbReference>
<evidence type="ECO:0000256" key="7">
    <source>
        <dbReference type="ARBA" id="ARBA00022692"/>
    </source>
</evidence>
<dbReference type="Gene3D" id="3.30.450.20">
    <property type="entry name" value="PAS domain"/>
    <property type="match status" value="2"/>
</dbReference>
<evidence type="ECO:0000256" key="8">
    <source>
        <dbReference type="ARBA" id="ARBA00022777"/>
    </source>
</evidence>
<dbReference type="InterPro" id="IPR005467">
    <property type="entry name" value="His_kinase_dom"/>
</dbReference>
<dbReference type="PRINTS" id="PR00344">
    <property type="entry name" value="BCTRLSENSOR"/>
</dbReference>
<keyword evidence="9 14" id="KW-1133">Transmembrane helix</keyword>
<gene>
    <name evidence="18" type="ORF">H6G24_29800</name>
</gene>
<dbReference type="Gene3D" id="1.10.287.130">
    <property type="match status" value="1"/>
</dbReference>
<dbReference type="Pfam" id="PF00672">
    <property type="entry name" value="HAMP"/>
    <property type="match status" value="1"/>
</dbReference>
<keyword evidence="19" id="KW-1185">Reference proteome</keyword>
<evidence type="ECO:0000256" key="12">
    <source>
        <dbReference type="PROSITE-ProRule" id="PRU00169"/>
    </source>
</evidence>
<keyword evidence="7 14" id="KW-0812">Transmembrane</keyword>
<dbReference type="PROSITE" id="PS50110">
    <property type="entry name" value="RESPONSE_REGULATORY"/>
    <property type="match status" value="1"/>
</dbReference>
<dbReference type="InterPro" id="IPR036890">
    <property type="entry name" value="HATPase_C_sf"/>
</dbReference>
<dbReference type="InterPro" id="IPR003594">
    <property type="entry name" value="HATPase_dom"/>
</dbReference>
<dbReference type="SMART" id="SM00387">
    <property type="entry name" value="HATPase_c"/>
    <property type="match status" value="1"/>
</dbReference>
<feature type="modified residue" description="4-aspartylphosphate" evidence="12">
    <location>
        <position position="757"/>
    </location>
</feature>
<comment type="subcellular location">
    <subcellularLocation>
        <location evidence="2">Cell membrane</location>
        <topology evidence="2">Multi-pass membrane protein</topology>
    </subcellularLocation>
</comment>
<dbReference type="SUPFAM" id="SSF47384">
    <property type="entry name" value="Homodimeric domain of signal transducing histidine kinase"/>
    <property type="match status" value="1"/>
</dbReference>
<dbReference type="Gene3D" id="3.40.50.2300">
    <property type="match status" value="1"/>
</dbReference>
<keyword evidence="11 14" id="KW-0472">Membrane</keyword>
<evidence type="ECO:0000256" key="2">
    <source>
        <dbReference type="ARBA" id="ARBA00004651"/>
    </source>
</evidence>
<evidence type="ECO:0000256" key="3">
    <source>
        <dbReference type="ARBA" id="ARBA00012438"/>
    </source>
</evidence>
<keyword evidence="13" id="KW-0175">Coiled coil</keyword>
<evidence type="ECO:0000256" key="9">
    <source>
        <dbReference type="ARBA" id="ARBA00022989"/>
    </source>
</evidence>
<organism evidence="18 19">
    <name type="scientific">Calothrix parietina FACHB-288</name>
    <dbReference type="NCBI Taxonomy" id="2692896"/>
    <lineage>
        <taxon>Bacteria</taxon>
        <taxon>Bacillati</taxon>
        <taxon>Cyanobacteriota</taxon>
        <taxon>Cyanophyceae</taxon>
        <taxon>Nostocales</taxon>
        <taxon>Calotrichaceae</taxon>
        <taxon>Calothrix</taxon>
    </lineage>
</organism>
<evidence type="ECO:0000256" key="1">
    <source>
        <dbReference type="ARBA" id="ARBA00000085"/>
    </source>
</evidence>
<keyword evidence="8" id="KW-0418">Kinase</keyword>
<dbReference type="InterPro" id="IPR033479">
    <property type="entry name" value="dCache_1"/>
</dbReference>
<dbReference type="SMART" id="SM00304">
    <property type="entry name" value="HAMP"/>
    <property type="match status" value="1"/>
</dbReference>
<keyword evidence="6" id="KW-0808">Transferase</keyword>
<comment type="caution">
    <text evidence="18">The sequence shown here is derived from an EMBL/GenBank/DDBJ whole genome shotgun (WGS) entry which is preliminary data.</text>
</comment>
<dbReference type="SMART" id="SM00388">
    <property type="entry name" value="HisKA"/>
    <property type="match status" value="1"/>
</dbReference>
<dbReference type="PANTHER" id="PTHR43047">
    <property type="entry name" value="TWO-COMPONENT HISTIDINE PROTEIN KINASE"/>
    <property type="match status" value="1"/>
</dbReference>
<dbReference type="EC" id="2.7.13.3" evidence="3"/>
<evidence type="ECO:0000256" key="13">
    <source>
        <dbReference type="SAM" id="Coils"/>
    </source>
</evidence>
<dbReference type="InterPro" id="IPR003660">
    <property type="entry name" value="HAMP_dom"/>
</dbReference>
<evidence type="ECO:0000313" key="18">
    <source>
        <dbReference type="EMBL" id="MBD2199621.1"/>
    </source>
</evidence>
<name>A0ABR8AI71_9CYAN</name>
<evidence type="ECO:0000313" key="19">
    <source>
        <dbReference type="Proteomes" id="UP000658514"/>
    </source>
</evidence>
<evidence type="ECO:0000256" key="11">
    <source>
        <dbReference type="ARBA" id="ARBA00023136"/>
    </source>
</evidence>
<dbReference type="Pfam" id="PF00072">
    <property type="entry name" value="Response_reg"/>
    <property type="match status" value="1"/>
</dbReference>
<dbReference type="CDD" id="cd17546">
    <property type="entry name" value="REC_hyHK_CKI1_RcsC-like"/>
    <property type="match status" value="1"/>
</dbReference>
<feature type="transmembrane region" description="Helical" evidence="14">
    <location>
        <begin position="12"/>
        <end position="38"/>
    </location>
</feature>
<dbReference type="CDD" id="cd00082">
    <property type="entry name" value="HisKA"/>
    <property type="match status" value="1"/>
</dbReference>
<dbReference type="InterPro" id="IPR004358">
    <property type="entry name" value="Sig_transdc_His_kin-like_C"/>
</dbReference>
<dbReference type="PANTHER" id="PTHR43047:SF72">
    <property type="entry name" value="OSMOSENSING HISTIDINE PROTEIN KINASE SLN1"/>
    <property type="match status" value="1"/>
</dbReference>
<dbReference type="RefSeq" id="WP_190549192.1">
    <property type="nucleotide sequence ID" value="NZ_CAWPNO010000099.1"/>
</dbReference>
<keyword evidence="4" id="KW-1003">Cell membrane</keyword>
<feature type="domain" description="Histidine kinase" evidence="15">
    <location>
        <begin position="461"/>
        <end position="683"/>
    </location>
</feature>
<sequence>MKQIIKSRLSKVPIRTILIVPFVIQICVTVGLVGYFSFRNGQRTVNDLVIKLQNEVNSKVFLHLDSYLKDPVKLNQINADLIKSGVLDYQNSDKLEKYFYAQIKNSNISYINFGHAQGKFTGILKEKKDENIVNFNLEVFNAASDKKMYVYNLKPDGSRDNILEVRDINPLLDPWYTDAVKAGKPIWSQIYQWQNLGIISISYSYPVYNQQNRLVGVLGTDLKLSSIGNFLKNINISPNGRVFILERNGFLVANSNIQPPFKYEKGKILRLKAEESDDDLIKATAQYLKANFDFYNIQREEHLQFVVNREIIFVKVAPWKDKFGLNWLVVESVPAADFMGQIYENNRNTLILSLLALLISIGVGILTARWITKPIIKLKDAATAFANGEFGQTIPTQRKDELGILTIAFNSMAGQLQNAFATLQKTNSLLEQRVEERTAELKEAKEMADAANAAKSDFLANMSHELRTPLNGILGYAQILQRDKKSTAKQLDAFNIIYQCGSHLLTLINDILDLSKIEARKLELVNQDFQFNSFLNSIVEICRIRAQQKDIEFSYEAVNKLPQFIHTDEKRLRQVLINLLGNAIKFTDRGSVLLKVSVINESIQGKYCLRFEVTDTGVGMTPEQLDKIFIPFEQVGDRQRMAEGTGLGLAISQQIVELMGSQIQVKSTLGEGSTFWFDVDVLAAAEWREIPPQTSTENIIGYEGKRQQILIVDDRWENRSVISHLLGLLDFELIEASNGAEGLDKAMIHKPDCIITDLSMPVMDGLAMVAKLRSLPQFQQTIIIAASASVFDFNRQQSQTAGCNGFLPKPIQSDELLSQLSVHLGLTWIREAETVPIVVNDTANQAIALVLPDIQELENLQLAARMGDIDTLEQAAQHLMQLDRRYEPFAAQLLQLLQEMNESAIVKFIQQAIAEVKS</sequence>
<evidence type="ECO:0000256" key="14">
    <source>
        <dbReference type="SAM" id="Phobius"/>
    </source>
</evidence>
<dbReference type="InterPro" id="IPR001789">
    <property type="entry name" value="Sig_transdc_resp-reg_receiver"/>
</dbReference>
<dbReference type="PROSITE" id="PS50109">
    <property type="entry name" value="HIS_KIN"/>
    <property type="match status" value="1"/>
</dbReference>
<dbReference type="SMART" id="SM00448">
    <property type="entry name" value="REC"/>
    <property type="match status" value="1"/>
</dbReference>
<evidence type="ECO:0000259" key="15">
    <source>
        <dbReference type="PROSITE" id="PS50109"/>
    </source>
</evidence>
<feature type="domain" description="Response regulatory" evidence="16">
    <location>
        <begin position="708"/>
        <end position="824"/>
    </location>
</feature>
<dbReference type="InterPro" id="IPR011006">
    <property type="entry name" value="CheY-like_superfamily"/>
</dbReference>
<evidence type="ECO:0000256" key="10">
    <source>
        <dbReference type="ARBA" id="ARBA00023012"/>
    </source>
</evidence>